<dbReference type="AlphaFoldDB" id="A0A1Y1YLM4"/>
<evidence type="ECO:0000256" key="7">
    <source>
        <dbReference type="ARBA" id="ARBA00037847"/>
    </source>
</evidence>
<evidence type="ECO:0000256" key="10">
    <source>
        <dbReference type="SAM" id="SignalP"/>
    </source>
</evidence>
<dbReference type="GO" id="GO:0012505">
    <property type="term" value="C:endomembrane system"/>
    <property type="evidence" value="ECO:0007669"/>
    <property type="project" value="UniProtKB-SubCell"/>
</dbReference>
<evidence type="ECO:0000313" key="12">
    <source>
        <dbReference type="EMBL" id="ORX98909.1"/>
    </source>
</evidence>
<comment type="subcellular location">
    <subcellularLocation>
        <location evidence="7">Endomembrane system</location>
        <topology evidence="7">Single-pass membrane protein</topology>
    </subcellularLocation>
    <subcellularLocation>
        <location evidence="1 8">Membrane</location>
        <topology evidence="1 8">Single-pass type I membrane protein</topology>
    </subcellularLocation>
</comment>
<keyword evidence="4 10" id="KW-0732">Signal</keyword>
<organism evidence="12 13">
    <name type="scientific">Basidiobolus meristosporus CBS 931.73</name>
    <dbReference type="NCBI Taxonomy" id="1314790"/>
    <lineage>
        <taxon>Eukaryota</taxon>
        <taxon>Fungi</taxon>
        <taxon>Fungi incertae sedis</taxon>
        <taxon>Zoopagomycota</taxon>
        <taxon>Entomophthoromycotina</taxon>
        <taxon>Basidiobolomycetes</taxon>
        <taxon>Basidiobolales</taxon>
        <taxon>Basidiobolaceae</taxon>
        <taxon>Basidiobolus</taxon>
    </lineage>
</organism>
<evidence type="ECO:0000313" key="13">
    <source>
        <dbReference type="Proteomes" id="UP000193498"/>
    </source>
</evidence>
<dbReference type="SMART" id="SM01190">
    <property type="entry name" value="EMP24_GP25L"/>
    <property type="match status" value="1"/>
</dbReference>
<evidence type="ECO:0000256" key="9">
    <source>
        <dbReference type="SAM" id="Phobius"/>
    </source>
</evidence>
<dbReference type="InterPro" id="IPR036598">
    <property type="entry name" value="GOLD_dom_sf"/>
</dbReference>
<evidence type="ECO:0000256" key="8">
    <source>
        <dbReference type="RuleBase" id="RU003827"/>
    </source>
</evidence>
<feature type="transmembrane region" description="Helical" evidence="9">
    <location>
        <begin position="169"/>
        <end position="189"/>
    </location>
</feature>
<dbReference type="STRING" id="1314790.A0A1Y1YLM4"/>
<evidence type="ECO:0000256" key="1">
    <source>
        <dbReference type="ARBA" id="ARBA00004479"/>
    </source>
</evidence>
<dbReference type="OrthoDB" id="62956at2759"/>
<comment type="caution">
    <text evidence="12">The sequence shown here is derived from an EMBL/GenBank/DDBJ whole genome shotgun (WGS) entry which is preliminary data.</text>
</comment>
<feature type="signal peptide" evidence="10">
    <location>
        <begin position="1"/>
        <end position="17"/>
    </location>
</feature>
<evidence type="ECO:0000256" key="6">
    <source>
        <dbReference type="ARBA" id="ARBA00023136"/>
    </source>
</evidence>
<dbReference type="PROSITE" id="PS50866">
    <property type="entry name" value="GOLD"/>
    <property type="match status" value="1"/>
</dbReference>
<protein>
    <submittedName>
        <fullName evidence="12">Emp24/gp25L/p24 membrane trafficking protein</fullName>
    </submittedName>
</protein>
<dbReference type="FunCoup" id="A0A1Y1YLM4">
    <property type="interactions" value="1233"/>
</dbReference>
<dbReference type="Pfam" id="PF01105">
    <property type="entry name" value="EMP24_GP25L"/>
    <property type="match status" value="1"/>
</dbReference>
<reference evidence="12 13" key="1">
    <citation type="submission" date="2016-07" db="EMBL/GenBank/DDBJ databases">
        <title>Pervasive Adenine N6-methylation of Active Genes in Fungi.</title>
        <authorList>
            <consortium name="DOE Joint Genome Institute"/>
            <person name="Mondo S.J."/>
            <person name="Dannebaum R.O."/>
            <person name="Kuo R.C."/>
            <person name="Labutti K."/>
            <person name="Haridas S."/>
            <person name="Kuo A."/>
            <person name="Salamov A."/>
            <person name="Ahrendt S.R."/>
            <person name="Lipzen A."/>
            <person name="Sullivan W."/>
            <person name="Andreopoulos W.B."/>
            <person name="Clum A."/>
            <person name="Lindquist E."/>
            <person name="Daum C."/>
            <person name="Ramamoorthy G.K."/>
            <person name="Gryganskyi A."/>
            <person name="Culley D."/>
            <person name="Magnuson J.K."/>
            <person name="James T.Y."/>
            <person name="O'Malley M.A."/>
            <person name="Stajich J.E."/>
            <person name="Spatafora J.W."/>
            <person name="Visel A."/>
            <person name="Grigoriev I.V."/>
        </authorList>
    </citation>
    <scope>NUCLEOTIDE SEQUENCE [LARGE SCALE GENOMIC DNA]</scope>
    <source>
        <strain evidence="12 13">CBS 931.73</strain>
    </source>
</reference>
<dbReference type="InterPro" id="IPR009038">
    <property type="entry name" value="GOLD_dom"/>
</dbReference>
<evidence type="ECO:0000256" key="3">
    <source>
        <dbReference type="ARBA" id="ARBA00022692"/>
    </source>
</evidence>
<keyword evidence="13" id="KW-1185">Reference proteome</keyword>
<dbReference type="InParanoid" id="A0A1Y1YLM4"/>
<evidence type="ECO:0000256" key="4">
    <source>
        <dbReference type="ARBA" id="ARBA00022729"/>
    </source>
</evidence>
<feature type="domain" description="GOLD" evidence="11">
    <location>
        <begin position="27"/>
        <end position="108"/>
    </location>
</feature>
<dbReference type="SUPFAM" id="SSF101576">
    <property type="entry name" value="Supernatant protein factor (SPF), C-terminal domain"/>
    <property type="match status" value="1"/>
</dbReference>
<keyword evidence="6 9" id="KW-0472">Membrane</keyword>
<keyword evidence="3 8" id="KW-0812">Transmembrane</keyword>
<dbReference type="Proteomes" id="UP000193498">
    <property type="component" value="Unassembled WGS sequence"/>
</dbReference>
<evidence type="ECO:0000256" key="2">
    <source>
        <dbReference type="ARBA" id="ARBA00007104"/>
    </source>
</evidence>
<feature type="chain" id="PRO_5012260017" evidence="10">
    <location>
        <begin position="18"/>
        <end position="201"/>
    </location>
</feature>
<name>A0A1Y1YLM4_9FUNG</name>
<dbReference type="GO" id="GO:0016020">
    <property type="term" value="C:membrane"/>
    <property type="evidence" value="ECO:0007669"/>
    <property type="project" value="UniProtKB-SubCell"/>
</dbReference>
<gene>
    <name evidence="12" type="ORF">K493DRAFT_280134</name>
</gene>
<sequence length="201" mass="23454">MLKICALLLLSFTVVLGHRINVEPRTSECFYEEVKKGDSFVVNYEVSDYSGGIDFRVTDNTGRTIHWKSGLLDDFFTVVAATDDVYTYCFINEDGKNEVRAILWNVHENSRTIQSDDESTEHAEITPIEDEIVKLRDGIYIVKFEHEYIVNRERTHRNTCESTNARVKWWSFFQTGLLIAACAFQVIYLKRFFEAKRKTRI</sequence>
<evidence type="ECO:0000256" key="5">
    <source>
        <dbReference type="ARBA" id="ARBA00022989"/>
    </source>
</evidence>
<proteinExistence type="inferred from homology"/>
<keyword evidence="5 9" id="KW-1133">Transmembrane helix</keyword>
<comment type="similarity">
    <text evidence="2 8">Belongs to the EMP24/GP25L family.</text>
</comment>
<accession>A0A1Y1YLM4</accession>
<dbReference type="PANTHER" id="PTHR22811">
    <property type="entry name" value="TRANSMEMBRANE EMP24 DOMAIN-CONTAINING PROTEIN"/>
    <property type="match status" value="1"/>
</dbReference>
<dbReference type="InterPro" id="IPR015720">
    <property type="entry name" value="Emp24-like"/>
</dbReference>
<dbReference type="EMBL" id="MCFE01000105">
    <property type="protein sequence ID" value="ORX98909.1"/>
    <property type="molecule type" value="Genomic_DNA"/>
</dbReference>
<evidence type="ECO:0000259" key="11">
    <source>
        <dbReference type="PROSITE" id="PS50866"/>
    </source>
</evidence>